<evidence type="ECO:0008006" key="4">
    <source>
        <dbReference type="Google" id="ProtNLM"/>
    </source>
</evidence>
<gene>
    <name evidence="2" type="ORF">SAMN05421507_101938</name>
</gene>
<evidence type="ECO:0000313" key="3">
    <source>
        <dbReference type="Proteomes" id="UP000199691"/>
    </source>
</evidence>
<proteinExistence type="predicted"/>
<feature type="chain" id="PRO_5011793382" description="DUF4440 domain-containing protein" evidence="1">
    <location>
        <begin position="19"/>
        <end position="175"/>
    </location>
</feature>
<dbReference type="STRING" id="641025.SAMN05421507_101938"/>
<sequence length="175" mass="19132">MRSAAVLLTALFLPGASAAPGHPAAHDRRQLEQLAQHYLQRRADKVTAVAQTPGFGVPVTQALAAVLRVDEAKLDRRRERHEKLPHGGYSRAEVTTELRRTTVDPDGSVVVHLHEVTDLYFAKSTTFDHTSYGMPHVLVFERGPAGWVLAAATRPPGSKCGLPPETQFCGHLSER</sequence>
<name>A0A1H0FV82_9PSEU</name>
<keyword evidence="3" id="KW-1185">Reference proteome</keyword>
<accession>A0A1H0FV82</accession>
<dbReference type="OrthoDB" id="3693240at2"/>
<dbReference type="EMBL" id="FNIX01000001">
    <property type="protein sequence ID" value="SDN98556.1"/>
    <property type="molecule type" value="Genomic_DNA"/>
</dbReference>
<evidence type="ECO:0000256" key="1">
    <source>
        <dbReference type="SAM" id="SignalP"/>
    </source>
</evidence>
<keyword evidence="1" id="KW-0732">Signal</keyword>
<reference evidence="3" key="1">
    <citation type="submission" date="2016-10" db="EMBL/GenBank/DDBJ databases">
        <authorList>
            <person name="Varghese N."/>
            <person name="Submissions S."/>
        </authorList>
    </citation>
    <scope>NUCLEOTIDE SEQUENCE [LARGE SCALE GENOMIC DNA]</scope>
    <source>
        <strain evidence="3">CGMCC 4.6609</strain>
    </source>
</reference>
<dbReference type="AlphaFoldDB" id="A0A1H0FV82"/>
<evidence type="ECO:0000313" key="2">
    <source>
        <dbReference type="EMBL" id="SDN98556.1"/>
    </source>
</evidence>
<feature type="signal peptide" evidence="1">
    <location>
        <begin position="1"/>
        <end position="18"/>
    </location>
</feature>
<dbReference type="Proteomes" id="UP000199691">
    <property type="component" value="Unassembled WGS sequence"/>
</dbReference>
<protein>
    <recommendedName>
        <fullName evidence="4">DUF4440 domain-containing protein</fullName>
    </recommendedName>
</protein>
<dbReference type="RefSeq" id="WP_090095361.1">
    <property type="nucleotide sequence ID" value="NZ_FNIX01000001.1"/>
</dbReference>
<organism evidence="2 3">
    <name type="scientific">Lentzea jiangxiensis</name>
    <dbReference type="NCBI Taxonomy" id="641025"/>
    <lineage>
        <taxon>Bacteria</taxon>
        <taxon>Bacillati</taxon>
        <taxon>Actinomycetota</taxon>
        <taxon>Actinomycetes</taxon>
        <taxon>Pseudonocardiales</taxon>
        <taxon>Pseudonocardiaceae</taxon>
        <taxon>Lentzea</taxon>
    </lineage>
</organism>